<organism evidence="2 3">
    <name type="scientific">Liparis tanakae</name>
    <name type="common">Tanaka's snailfish</name>
    <dbReference type="NCBI Taxonomy" id="230148"/>
    <lineage>
        <taxon>Eukaryota</taxon>
        <taxon>Metazoa</taxon>
        <taxon>Chordata</taxon>
        <taxon>Craniata</taxon>
        <taxon>Vertebrata</taxon>
        <taxon>Euteleostomi</taxon>
        <taxon>Actinopterygii</taxon>
        <taxon>Neopterygii</taxon>
        <taxon>Teleostei</taxon>
        <taxon>Neoteleostei</taxon>
        <taxon>Acanthomorphata</taxon>
        <taxon>Eupercaria</taxon>
        <taxon>Perciformes</taxon>
        <taxon>Cottioidei</taxon>
        <taxon>Cottales</taxon>
        <taxon>Liparidae</taxon>
        <taxon>Liparis</taxon>
    </lineage>
</organism>
<comment type="caution">
    <text evidence="2">The sequence shown here is derived from an EMBL/GenBank/DDBJ whole genome shotgun (WGS) entry which is preliminary data.</text>
</comment>
<sequence>MYRELGAPASLHSENERVCPLGPRPGPLWPSEKDELLGGVKAMELRCRDWSWEMHCSLLWVELWESQRLRCPRLPIARYSGPSSSSPSASGCRGVDVGDSVSEIHGTEVEPGGGVTPRSLSPRLDTHTQGAPRLLAGEVVSATEQVDNRFSSGSRVSVPPNTSNPGQQTQALALQKAHTWWAPQRGELEGEKRKEKDAGAEVVAEPTASESVSCEGASAQPCSSHQPSASRCPVPAPDDRTVDGEEREGGINGGERSIRPR</sequence>
<dbReference type="EMBL" id="SRLO01000029">
    <property type="protein sequence ID" value="TNN84116.1"/>
    <property type="molecule type" value="Genomic_DNA"/>
</dbReference>
<dbReference type="Proteomes" id="UP000314294">
    <property type="component" value="Unassembled WGS sequence"/>
</dbReference>
<protein>
    <submittedName>
        <fullName evidence="2">Uncharacterized protein</fullName>
    </submittedName>
</protein>
<name>A0A4Z2J1Q7_9TELE</name>
<feature type="region of interest" description="Disordered" evidence="1">
    <location>
        <begin position="185"/>
        <end position="261"/>
    </location>
</feature>
<feature type="compositionally biased region" description="Basic and acidic residues" evidence="1">
    <location>
        <begin position="237"/>
        <end position="249"/>
    </location>
</feature>
<feature type="compositionally biased region" description="Polar residues" evidence="1">
    <location>
        <begin position="220"/>
        <end position="229"/>
    </location>
</feature>
<evidence type="ECO:0000313" key="3">
    <source>
        <dbReference type="Proteomes" id="UP000314294"/>
    </source>
</evidence>
<evidence type="ECO:0000256" key="1">
    <source>
        <dbReference type="SAM" id="MobiDB-lite"/>
    </source>
</evidence>
<proteinExistence type="predicted"/>
<reference evidence="2 3" key="1">
    <citation type="submission" date="2019-03" db="EMBL/GenBank/DDBJ databases">
        <title>First draft genome of Liparis tanakae, snailfish: a comprehensive survey of snailfish specific genes.</title>
        <authorList>
            <person name="Kim W."/>
            <person name="Song I."/>
            <person name="Jeong J.-H."/>
            <person name="Kim D."/>
            <person name="Kim S."/>
            <person name="Ryu S."/>
            <person name="Song J.Y."/>
            <person name="Lee S.K."/>
        </authorList>
    </citation>
    <scope>NUCLEOTIDE SEQUENCE [LARGE SCALE GENOMIC DNA]</scope>
    <source>
        <tissue evidence="2">Muscle</tissue>
    </source>
</reference>
<evidence type="ECO:0000313" key="2">
    <source>
        <dbReference type="EMBL" id="TNN84116.1"/>
    </source>
</evidence>
<keyword evidence="3" id="KW-1185">Reference proteome</keyword>
<feature type="compositionally biased region" description="Basic and acidic residues" evidence="1">
    <location>
        <begin position="186"/>
        <end position="199"/>
    </location>
</feature>
<feature type="region of interest" description="Disordered" evidence="1">
    <location>
        <begin position="148"/>
        <end position="169"/>
    </location>
</feature>
<dbReference type="AlphaFoldDB" id="A0A4Z2J1Q7"/>
<accession>A0A4Z2J1Q7</accession>
<feature type="region of interest" description="Disordered" evidence="1">
    <location>
        <begin position="105"/>
        <end position="127"/>
    </location>
</feature>
<gene>
    <name evidence="2" type="ORF">EYF80_005722</name>
</gene>